<dbReference type="PANTHER" id="PTHR43120">
    <property type="entry name" value="GLUTAMYL-TRNA REDUCTASE 1, CHLOROPLASTIC"/>
    <property type="match status" value="1"/>
</dbReference>
<name>A0A8T2S7E0_CERRI</name>
<dbReference type="EC" id="1.2.1.70" evidence="3 9"/>
<dbReference type="Pfam" id="PF00745">
    <property type="entry name" value="GlutR_dimer"/>
    <property type="match status" value="1"/>
</dbReference>
<organism evidence="13 14">
    <name type="scientific">Ceratopteris richardii</name>
    <name type="common">Triangle waterfern</name>
    <dbReference type="NCBI Taxonomy" id="49495"/>
    <lineage>
        <taxon>Eukaryota</taxon>
        <taxon>Viridiplantae</taxon>
        <taxon>Streptophyta</taxon>
        <taxon>Embryophyta</taxon>
        <taxon>Tracheophyta</taxon>
        <taxon>Polypodiopsida</taxon>
        <taxon>Polypodiidae</taxon>
        <taxon>Polypodiales</taxon>
        <taxon>Pteridineae</taxon>
        <taxon>Pteridaceae</taxon>
        <taxon>Parkerioideae</taxon>
        <taxon>Ceratopteris</taxon>
    </lineage>
</organism>
<accession>A0A8T2S7E0</accession>
<dbReference type="AlphaFoldDB" id="A0A8T2S7E0"/>
<keyword evidence="14" id="KW-1185">Reference proteome</keyword>
<dbReference type="InterPro" id="IPR018214">
    <property type="entry name" value="GluRdtase_CS"/>
</dbReference>
<dbReference type="InterPro" id="IPR036453">
    <property type="entry name" value="GluRdtase_dimer_dom_sf"/>
</dbReference>
<keyword evidence="5 9" id="KW-0560">Oxidoreductase</keyword>
<evidence type="ECO:0000256" key="5">
    <source>
        <dbReference type="ARBA" id="ARBA00023002"/>
    </source>
</evidence>
<comment type="catalytic activity">
    <reaction evidence="8 9">
        <text>(S)-4-amino-5-oxopentanoate + tRNA(Glu) + NADP(+) = L-glutamyl-tRNA(Glu) + NADPH + H(+)</text>
        <dbReference type="Rhea" id="RHEA:12344"/>
        <dbReference type="Rhea" id="RHEA-COMP:9663"/>
        <dbReference type="Rhea" id="RHEA-COMP:9680"/>
        <dbReference type="ChEBI" id="CHEBI:15378"/>
        <dbReference type="ChEBI" id="CHEBI:57501"/>
        <dbReference type="ChEBI" id="CHEBI:57783"/>
        <dbReference type="ChEBI" id="CHEBI:58349"/>
        <dbReference type="ChEBI" id="CHEBI:78442"/>
        <dbReference type="ChEBI" id="CHEBI:78520"/>
        <dbReference type="EC" id="1.2.1.70"/>
    </reaction>
</comment>
<sequence>MAIGYISSEATAVSSSQAFSHSFHGGSAAELLKNPPSVLKCPFMRAFLGMKTAFQPIRPVTQASSAKATPDLFAMTADLPVQVGSASTESLDNHQTRELVTLDTTEFGPRTEVMIGDVKERSRMLEERYADRKRSILVIGLSVHSCPVEVREKLAVPEAEWTQAIDELSSYPHIEEASILSTCNRLEVYVSALSWHMATLEIIDWMSQKSGMTHALLRKHLFVLQNEDASMHLFRVASGLDSLVLGEGQILSQVKHVMKMGQAIDQFGRQLTALFKQAIVAGKRVRTQTGIGAGSVSISSAAVELAEKKSNLFRLKDANMCIVGAGKMAKLLIKHLNSKGCSSIHMVNRSEERVKNLQKDFPDVTLTYHSLDEVARCIEHADIIFTCTASKVPLINKSTIGSLPSADKGKLFVDISVPRNVAPCVGQLTTVVVYNVDDLQEIVAGNKEERSRKAFEAENIIKEELKNFEAWQDSLQTVPTIKKLRAYAETIRMSEFEKCLGKVGNDLSIKDKKAIEELSRSIVNKLLHGPMVHLRGDGPSSSCRDEILENMHAVERMFDLNSESLSMGRRVDARTGQAR</sequence>
<evidence type="ECO:0000313" key="13">
    <source>
        <dbReference type="EMBL" id="KAH7307111.1"/>
    </source>
</evidence>
<feature type="domain" description="Glutamyl-tRNA reductase N-terminal" evidence="12">
    <location>
        <begin position="139"/>
        <end position="289"/>
    </location>
</feature>
<dbReference type="SUPFAM" id="SSF69075">
    <property type="entry name" value="Glutamyl tRNA-reductase dimerization domain"/>
    <property type="match status" value="1"/>
</dbReference>
<keyword evidence="4 9" id="KW-0521">NADP</keyword>
<dbReference type="EMBL" id="CM035427">
    <property type="protein sequence ID" value="KAH7307111.1"/>
    <property type="molecule type" value="Genomic_DNA"/>
</dbReference>
<evidence type="ECO:0000256" key="3">
    <source>
        <dbReference type="ARBA" id="ARBA00012970"/>
    </source>
</evidence>
<dbReference type="GO" id="GO:0050661">
    <property type="term" value="F:NADP binding"/>
    <property type="evidence" value="ECO:0007669"/>
    <property type="project" value="InterPro"/>
</dbReference>
<dbReference type="GO" id="GO:0015995">
    <property type="term" value="P:chlorophyll biosynthetic process"/>
    <property type="evidence" value="ECO:0007669"/>
    <property type="project" value="UniProtKB-KW"/>
</dbReference>
<evidence type="ECO:0000256" key="9">
    <source>
        <dbReference type="RuleBase" id="RU000584"/>
    </source>
</evidence>
<dbReference type="InterPro" id="IPR015896">
    <property type="entry name" value="4pyrrol_synth_GluRdtase_dimer"/>
</dbReference>
<evidence type="ECO:0000313" key="14">
    <source>
        <dbReference type="Proteomes" id="UP000825935"/>
    </source>
</evidence>
<dbReference type="Gene3D" id="3.30.460.30">
    <property type="entry name" value="Glutamyl-tRNA reductase, N-terminal domain"/>
    <property type="match status" value="1"/>
</dbReference>
<evidence type="ECO:0000256" key="4">
    <source>
        <dbReference type="ARBA" id="ARBA00022857"/>
    </source>
</evidence>
<dbReference type="GO" id="GO:0008883">
    <property type="term" value="F:glutamyl-tRNA reductase activity"/>
    <property type="evidence" value="ECO:0007669"/>
    <property type="project" value="UniProtKB-EC"/>
</dbReference>
<dbReference type="InterPro" id="IPR015895">
    <property type="entry name" value="4pyrrol_synth_GluRdtase_N"/>
</dbReference>
<dbReference type="InterPro" id="IPR036291">
    <property type="entry name" value="NAD(P)-bd_dom_sf"/>
</dbReference>
<dbReference type="GO" id="GO:0006783">
    <property type="term" value="P:heme biosynthetic process"/>
    <property type="evidence" value="ECO:0007669"/>
    <property type="project" value="UniProtKB-ARBA"/>
</dbReference>
<evidence type="ECO:0000259" key="12">
    <source>
        <dbReference type="Pfam" id="PF05201"/>
    </source>
</evidence>
<dbReference type="SUPFAM" id="SSF51735">
    <property type="entry name" value="NAD(P)-binding Rossmann-fold domains"/>
    <property type="match status" value="1"/>
</dbReference>
<dbReference type="OrthoDB" id="424281at2759"/>
<dbReference type="PROSITE" id="PS00747">
    <property type="entry name" value="GLUTR"/>
    <property type="match status" value="1"/>
</dbReference>
<dbReference type="Pfam" id="PF05201">
    <property type="entry name" value="GlutR_N"/>
    <property type="match status" value="1"/>
</dbReference>
<evidence type="ECO:0000256" key="6">
    <source>
        <dbReference type="ARBA" id="ARBA00023171"/>
    </source>
</evidence>
<dbReference type="SUPFAM" id="SSF69742">
    <property type="entry name" value="Glutamyl tRNA-reductase catalytic, N-terminal domain"/>
    <property type="match status" value="1"/>
</dbReference>
<dbReference type="Pfam" id="PF01488">
    <property type="entry name" value="Shikimate_DH"/>
    <property type="match status" value="1"/>
</dbReference>
<dbReference type="FunFam" id="3.30.460.30:FF:000001">
    <property type="entry name" value="Glutamyl-tRNA reductase"/>
    <property type="match status" value="1"/>
</dbReference>
<evidence type="ECO:0000256" key="1">
    <source>
        <dbReference type="ARBA" id="ARBA00005059"/>
    </source>
</evidence>
<dbReference type="FunFam" id="3.40.50.720:FF:000031">
    <property type="entry name" value="Glutamyl-tRNA reductase"/>
    <property type="match status" value="1"/>
</dbReference>
<comment type="caution">
    <text evidence="13">The sequence shown here is derived from an EMBL/GenBank/DDBJ whole genome shotgun (WGS) entry which is preliminary data.</text>
</comment>
<dbReference type="InterPro" id="IPR000343">
    <property type="entry name" value="4pyrrol_synth_GluRdtase"/>
</dbReference>
<reference evidence="13" key="1">
    <citation type="submission" date="2021-08" db="EMBL/GenBank/DDBJ databases">
        <title>WGS assembly of Ceratopteris richardii.</title>
        <authorList>
            <person name="Marchant D.B."/>
            <person name="Chen G."/>
            <person name="Jenkins J."/>
            <person name="Shu S."/>
            <person name="Leebens-Mack J."/>
            <person name="Grimwood J."/>
            <person name="Schmutz J."/>
            <person name="Soltis P."/>
            <person name="Soltis D."/>
            <person name="Chen Z.-H."/>
        </authorList>
    </citation>
    <scope>NUCLEOTIDE SEQUENCE</scope>
    <source>
        <strain evidence="13">Whitten #5841</strain>
        <tissue evidence="13">Leaf</tissue>
    </source>
</reference>
<evidence type="ECO:0000256" key="2">
    <source>
        <dbReference type="ARBA" id="ARBA00005916"/>
    </source>
</evidence>
<dbReference type="InterPro" id="IPR006151">
    <property type="entry name" value="Shikm_DH/Glu-tRNA_Rdtase"/>
</dbReference>
<keyword evidence="6" id="KW-0149">Chlorophyll biosynthesis</keyword>
<evidence type="ECO:0000259" key="11">
    <source>
        <dbReference type="Pfam" id="PF01488"/>
    </source>
</evidence>
<dbReference type="Proteomes" id="UP000825935">
    <property type="component" value="Chromosome 22"/>
</dbReference>
<dbReference type="Gene3D" id="3.40.50.720">
    <property type="entry name" value="NAD(P)-binding Rossmann-like Domain"/>
    <property type="match status" value="1"/>
</dbReference>
<proteinExistence type="inferred from homology"/>
<gene>
    <name evidence="13" type="ORF">KP509_22G046300</name>
</gene>
<feature type="domain" description="Quinate/shikimate 5-dehydrogenase/glutamyl-tRNA reductase" evidence="11">
    <location>
        <begin position="304"/>
        <end position="442"/>
    </location>
</feature>
<evidence type="ECO:0000256" key="8">
    <source>
        <dbReference type="ARBA" id="ARBA00047464"/>
    </source>
</evidence>
<feature type="domain" description="Tetrapyrrole biosynthesis glutamyl-tRNA reductase dimerisation" evidence="10">
    <location>
        <begin position="456"/>
        <end position="560"/>
    </location>
</feature>
<evidence type="ECO:0000259" key="10">
    <source>
        <dbReference type="Pfam" id="PF00745"/>
    </source>
</evidence>
<dbReference type="NCBIfam" id="NF000744">
    <property type="entry name" value="PRK00045.1-3"/>
    <property type="match status" value="1"/>
</dbReference>
<protein>
    <recommendedName>
        <fullName evidence="3 9">Glutamyl-tRNA reductase</fullName>
        <ecNumber evidence="3 9">1.2.1.70</ecNumber>
    </recommendedName>
</protein>
<dbReference type="PANTHER" id="PTHR43120:SF1">
    <property type="entry name" value="GLUTAMYL-TRNA REDUCTASE 1, CHLOROPLASTIC"/>
    <property type="match status" value="1"/>
</dbReference>
<dbReference type="CDD" id="cd05213">
    <property type="entry name" value="NAD_bind_Glutamyl_tRNA_reduct"/>
    <property type="match status" value="1"/>
</dbReference>
<comment type="pathway">
    <text evidence="1 9">Porphyrin-containing compound metabolism; protoporphyrin-IX biosynthesis; 5-aminolevulinate from L-glutamyl-tRNA(Glu): step 1/2.</text>
</comment>
<keyword evidence="7 9" id="KW-0627">Porphyrin biosynthesis</keyword>
<dbReference type="HAMAP" id="MF_00087">
    <property type="entry name" value="Glu_tRNA_reductase"/>
    <property type="match status" value="1"/>
</dbReference>
<comment type="similarity">
    <text evidence="2 9">Belongs to the glutamyl-tRNA reductase family.</text>
</comment>
<dbReference type="NCBIfam" id="TIGR01035">
    <property type="entry name" value="hemA"/>
    <property type="match status" value="1"/>
</dbReference>
<dbReference type="InterPro" id="IPR036343">
    <property type="entry name" value="GluRdtase_N_sf"/>
</dbReference>
<evidence type="ECO:0000256" key="7">
    <source>
        <dbReference type="ARBA" id="ARBA00023244"/>
    </source>
</evidence>